<gene>
    <name evidence="4" type="ORF">AWC05_13160</name>
</gene>
<dbReference type="Pfam" id="PF18625">
    <property type="entry name" value="EspB_PE"/>
    <property type="match status" value="1"/>
</dbReference>
<sequence>MTQPLTVNVEKQELLARAAELEEPIPGLPSEMQALQAPSNLAPTVAAAEQLVLSANNMRTYLAVGERERTRLAESLRNAADAYEDADESAAQSLQNGTPVSNAPVKLADQVVDRAALKDTRLAADPLPVEFQAVKQRAFDLEQPDQGAAFLAFADAWAAYRVALLRAANRFRPFTEWSGTACSAVEANFDQQRTWLNAMADLCNQLVTQAHTVVDAHKWMRSVHIVYPDYNPAGGDYVLDYAEILRCEETWERIWDDPAQAPYKQSYIEFFQKAQEKSDELVSEFQQKATLPLAPVNPPKPPEAYPIDPPSDSGDIPDDGGTVLPDGSAGDASAGVPSVPSIPSLPSAGTPKTPAVPNLAGVKDTKVPGLPKGGSPSLKPASAGLGGLGVPSTPLKDPYYSSASPGPAGKGGPSPAFAMPGAGPGGSMGPGGMGAAPLGAQGDRGLGKGKRLQQDDDAIYTENRAWTEGIIGRLPVPKNGTDQKGQKP</sequence>
<dbReference type="Pfam" id="PF21856">
    <property type="entry name" value="EspB_PPE"/>
    <property type="match status" value="1"/>
</dbReference>
<dbReference type="InterPro" id="IPR041275">
    <property type="entry name" value="EspB_PE"/>
</dbReference>
<feature type="compositionally biased region" description="Low complexity" evidence="1">
    <location>
        <begin position="336"/>
        <end position="347"/>
    </location>
</feature>
<reference evidence="4 5" key="1">
    <citation type="submission" date="2016-01" db="EMBL/GenBank/DDBJ databases">
        <title>The new phylogeny of the genus Mycobacterium.</title>
        <authorList>
            <person name="Tarcisio F."/>
            <person name="Conor M."/>
            <person name="Antonella G."/>
            <person name="Elisabetta G."/>
            <person name="Giulia F.S."/>
            <person name="Sara T."/>
            <person name="Anna F."/>
            <person name="Clotilde B."/>
            <person name="Roberto B."/>
            <person name="Veronica D.S."/>
            <person name="Fabio R."/>
            <person name="Monica P."/>
            <person name="Olivier J."/>
            <person name="Enrico T."/>
            <person name="Nicola S."/>
        </authorList>
    </citation>
    <scope>NUCLEOTIDE SEQUENCE [LARGE SCALE GENOMIC DNA]</scope>
    <source>
        <strain evidence="4 5">DSM 44852</strain>
    </source>
</reference>
<feature type="region of interest" description="Disordered" evidence="1">
    <location>
        <begin position="291"/>
        <end position="456"/>
    </location>
</feature>
<feature type="domain" description="ESX-1 secretion-associated protein EspB PE" evidence="2">
    <location>
        <begin position="12"/>
        <end position="89"/>
    </location>
</feature>
<proteinExistence type="predicted"/>
<evidence type="ECO:0000259" key="2">
    <source>
        <dbReference type="Pfam" id="PF18625"/>
    </source>
</evidence>
<feature type="compositionally biased region" description="Gly residues" evidence="1">
    <location>
        <begin position="422"/>
        <end position="434"/>
    </location>
</feature>
<dbReference type="OrthoDB" id="4673485at2"/>
<dbReference type="Proteomes" id="UP000193010">
    <property type="component" value="Unassembled WGS sequence"/>
</dbReference>
<name>A0A1X1UDD7_MYCFL</name>
<evidence type="ECO:0000259" key="3">
    <source>
        <dbReference type="Pfam" id="PF21856"/>
    </source>
</evidence>
<dbReference type="InterPro" id="IPR054056">
    <property type="entry name" value="EspB_PPE"/>
</dbReference>
<evidence type="ECO:0000313" key="5">
    <source>
        <dbReference type="Proteomes" id="UP000193010"/>
    </source>
</evidence>
<keyword evidence="5" id="KW-1185">Reference proteome</keyword>
<feature type="domain" description="ESX-1 secretion-associated protein EspB PPE" evidence="3">
    <location>
        <begin position="131"/>
        <end position="304"/>
    </location>
</feature>
<protein>
    <submittedName>
        <fullName evidence="4">Uncharacterized protein</fullName>
    </submittedName>
</protein>
<accession>A0A1X1UDD7</accession>
<evidence type="ECO:0000256" key="1">
    <source>
        <dbReference type="SAM" id="MobiDB-lite"/>
    </source>
</evidence>
<evidence type="ECO:0000313" key="4">
    <source>
        <dbReference type="EMBL" id="ORV54842.1"/>
    </source>
</evidence>
<dbReference type="RefSeq" id="WP_085220629.1">
    <property type="nucleotide sequence ID" value="NZ_AP022576.1"/>
</dbReference>
<feature type="compositionally biased region" description="Low complexity" evidence="1">
    <location>
        <begin position="401"/>
        <end position="421"/>
    </location>
</feature>
<dbReference type="EMBL" id="LQOV01000007">
    <property type="protein sequence ID" value="ORV54842.1"/>
    <property type="molecule type" value="Genomic_DNA"/>
</dbReference>
<dbReference type="AlphaFoldDB" id="A0A1X1UDD7"/>
<organism evidence="4 5">
    <name type="scientific">Mycobacterium florentinum</name>
    <dbReference type="NCBI Taxonomy" id="292462"/>
    <lineage>
        <taxon>Bacteria</taxon>
        <taxon>Bacillati</taxon>
        <taxon>Actinomycetota</taxon>
        <taxon>Actinomycetes</taxon>
        <taxon>Mycobacteriales</taxon>
        <taxon>Mycobacteriaceae</taxon>
        <taxon>Mycobacterium</taxon>
        <taxon>Mycobacterium simiae complex</taxon>
    </lineage>
</organism>
<feature type="compositionally biased region" description="Pro residues" evidence="1">
    <location>
        <begin position="295"/>
        <end position="309"/>
    </location>
</feature>
<comment type="caution">
    <text evidence="4">The sequence shown here is derived from an EMBL/GenBank/DDBJ whole genome shotgun (WGS) entry which is preliminary data.</text>
</comment>
<dbReference type="STRING" id="292462.AWC05_13160"/>